<accession>A0A930UWT2</accession>
<sequence length="57" mass="5824">MKIHGVARNVNITTGLGNDGRGAFGNLATFNPQGSETGGFNQVIGLNTFTLGDGKST</sequence>
<dbReference type="EMBL" id="JADION010000019">
    <property type="protein sequence ID" value="MBF4102646.1"/>
    <property type="molecule type" value="Genomic_DNA"/>
</dbReference>
<protein>
    <submittedName>
        <fullName evidence="1">Uncharacterized protein</fullName>
    </submittedName>
</protein>
<comment type="caution">
    <text evidence="1">The sequence shown here is derived from an EMBL/GenBank/DDBJ whole genome shotgun (WGS) entry which is preliminary data.</text>
</comment>
<reference evidence="1" key="1">
    <citation type="submission" date="2020-11" db="EMBL/GenBank/DDBJ databases">
        <title>Gallibacterium anatis 1637, full genome, WGS.</title>
        <authorList>
            <person name="Laishevtcev A.I."/>
            <person name="Yakimova E.A."/>
            <person name="Petkovich D."/>
            <person name="Stepanova T.V."/>
            <person name="Kalendr R.S."/>
            <person name="Rubalsky E.O."/>
            <person name="Zulkarneev E.R."/>
            <person name="Aleshkin A.V."/>
        </authorList>
    </citation>
    <scope>NUCLEOTIDE SEQUENCE</scope>
    <source>
        <strain evidence="1">1637</strain>
    </source>
</reference>
<evidence type="ECO:0000313" key="1">
    <source>
        <dbReference type="EMBL" id="MBF4102646.1"/>
    </source>
</evidence>
<dbReference type="AlphaFoldDB" id="A0A930UWT2"/>
<proteinExistence type="predicted"/>
<organism evidence="1">
    <name type="scientific">Gallibacterium anatis</name>
    <dbReference type="NCBI Taxonomy" id="750"/>
    <lineage>
        <taxon>Bacteria</taxon>
        <taxon>Pseudomonadati</taxon>
        <taxon>Pseudomonadota</taxon>
        <taxon>Gammaproteobacteria</taxon>
        <taxon>Pasteurellales</taxon>
        <taxon>Pasteurellaceae</taxon>
        <taxon>Gallibacterium</taxon>
    </lineage>
</organism>
<gene>
    <name evidence="1" type="ORF">INT80_07665</name>
</gene>
<name>A0A930UWT2_9PAST</name>